<evidence type="ECO:0000256" key="6">
    <source>
        <dbReference type="ARBA" id="ARBA00023136"/>
    </source>
</evidence>
<evidence type="ECO:0000256" key="3">
    <source>
        <dbReference type="ARBA" id="ARBA00022448"/>
    </source>
</evidence>
<keyword evidence="8" id="KW-0175">Coiled coil</keyword>
<dbReference type="PANTHER" id="PTHR30026:SF20">
    <property type="entry name" value="OUTER MEMBRANE PROTEIN TOLC"/>
    <property type="match status" value="1"/>
</dbReference>
<dbReference type="GO" id="GO:0015288">
    <property type="term" value="F:porin activity"/>
    <property type="evidence" value="ECO:0007669"/>
    <property type="project" value="TreeGrafter"/>
</dbReference>
<comment type="caution">
    <text evidence="10">The sequence shown here is derived from an EMBL/GenBank/DDBJ whole genome shotgun (WGS) entry which is preliminary data.</text>
</comment>
<gene>
    <name evidence="10" type="ORF">G7Y85_02850</name>
</gene>
<evidence type="ECO:0000256" key="5">
    <source>
        <dbReference type="ARBA" id="ARBA00022692"/>
    </source>
</evidence>
<dbReference type="GO" id="GO:0009279">
    <property type="term" value="C:cell outer membrane"/>
    <property type="evidence" value="ECO:0007669"/>
    <property type="project" value="UniProtKB-SubCell"/>
</dbReference>
<dbReference type="PANTHER" id="PTHR30026">
    <property type="entry name" value="OUTER MEMBRANE PROTEIN TOLC"/>
    <property type="match status" value="1"/>
</dbReference>
<dbReference type="AlphaFoldDB" id="A0A6M2BNT7"/>
<evidence type="ECO:0000256" key="9">
    <source>
        <dbReference type="SAM" id="SignalP"/>
    </source>
</evidence>
<keyword evidence="9" id="KW-0732">Signal</keyword>
<dbReference type="EMBL" id="JAAMOW010000001">
    <property type="protein sequence ID" value="NGY03693.1"/>
    <property type="molecule type" value="Genomic_DNA"/>
</dbReference>
<proteinExistence type="inferred from homology"/>
<evidence type="ECO:0000256" key="8">
    <source>
        <dbReference type="SAM" id="Coils"/>
    </source>
</evidence>
<keyword evidence="6" id="KW-0472">Membrane</keyword>
<comment type="similarity">
    <text evidence="2">Belongs to the outer membrane factor (OMF) (TC 1.B.17) family.</text>
</comment>
<keyword evidence="11" id="KW-1185">Reference proteome</keyword>
<reference evidence="10 11" key="1">
    <citation type="journal article" date="2014" name="Int. J. Syst. Evol. Microbiol.">
        <title>Solimonas terrae sp. nov., isolated from soil.</title>
        <authorList>
            <person name="Kim S.J."/>
            <person name="Moon J.Y."/>
            <person name="Weon H.Y."/>
            <person name="Ahn J.H."/>
            <person name="Chen W.M."/>
            <person name="Kwon S.W."/>
        </authorList>
    </citation>
    <scope>NUCLEOTIDE SEQUENCE [LARGE SCALE GENOMIC DNA]</scope>
    <source>
        <strain evidence="10 11">KIS83-12</strain>
    </source>
</reference>
<dbReference type="RefSeq" id="WP_166251348.1">
    <property type="nucleotide sequence ID" value="NZ_JAAMOW010000001.1"/>
</dbReference>
<keyword evidence="4" id="KW-1134">Transmembrane beta strand</keyword>
<name>A0A6M2BNT7_9GAMM</name>
<organism evidence="10 11">
    <name type="scientific">Solimonas terrae</name>
    <dbReference type="NCBI Taxonomy" id="1396819"/>
    <lineage>
        <taxon>Bacteria</taxon>
        <taxon>Pseudomonadati</taxon>
        <taxon>Pseudomonadota</taxon>
        <taxon>Gammaproteobacteria</taxon>
        <taxon>Nevskiales</taxon>
        <taxon>Nevskiaceae</taxon>
        <taxon>Solimonas</taxon>
    </lineage>
</organism>
<comment type="subcellular location">
    <subcellularLocation>
        <location evidence="1">Cell outer membrane</location>
    </subcellularLocation>
</comment>
<dbReference type="InterPro" id="IPR051906">
    <property type="entry name" value="TolC-like"/>
</dbReference>
<dbReference type="GO" id="GO:0015562">
    <property type="term" value="F:efflux transmembrane transporter activity"/>
    <property type="evidence" value="ECO:0007669"/>
    <property type="project" value="InterPro"/>
</dbReference>
<accession>A0A6M2BNT7</accession>
<keyword evidence="5" id="KW-0812">Transmembrane</keyword>
<dbReference type="Proteomes" id="UP000472676">
    <property type="component" value="Unassembled WGS sequence"/>
</dbReference>
<protein>
    <submittedName>
        <fullName evidence="10">TolC family protein</fullName>
    </submittedName>
</protein>
<dbReference type="SUPFAM" id="SSF56954">
    <property type="entry name" value="Outer membrane efflux proteins (OEP)"/>
    <property type="match status" value="1"/>
</dbReference>
<evidence type="ECO:0000313" key="11">
    <source>
        <dbReference type="Proteomes" id="UP000472676"/>
    </source>
</evidence>
<dbReference type="InterPro" id="IPR003423">
    <property type="entry name" value="OMP_efflux"/>
</dbReference>
<keyword evidence="3" id="KW-0813">Transport</keyword>
<dbReference type="GO" id="GO:1990281">
    <property type="term" value="C:efflux pump complex"/>
    <property type="evidence" value="ECO:0007669"/>
    <property type="project" value="TreeGrafter"/>
</dbReference>
<feature type="coiled-coil region" evidence="8">
    <location>
        <begin position="334"/>
        <end position="436"/>
    </location>
</feature>
<sequence length="449" mass="47857">MIKIVPRHWRYPCLPAVFGLLLGGLLPYSALADDAAPAALSLHDVITRAVQMAPPQRIAEASLALAQAQQDASRANLLPQIGVSVSQLRQTTNPATLGFNFPGLPSLIGPYSVFDARIKASQKLVDFAAAAELSSAEFGTRAAAAQAEASRESIASHAALAYIQVLGSEEMLASARADLGLANDLLSLSRDQQKAGIASGVDVARAETAVAQDRYAVSESETAIAQARLQLQRLAVLPMDQPLKLSGDLDHAAAPELDIAHALQTADSQRPELVAIDASIRQADAELSAAKRRRLPTLSLVADYGLSSNTPGQNDEDTYRYGATIDLPLYAGGAIKAQEDAAKLRLEQQRIQLEDLRQQIEQDVRLAIATAAASREQVRAALSARDLAERELELARDRFSNGVADNVDVIRAQTSLARARAQAIAAQAAYQQARVNLAAAQGKARQFDL</sequence>
<dbReference type="Gene3D" id="1.20.1600.10">
    <property type="entry name" value="Outer membrane efflux proteins (OEP)"/>
    <property type="match status" value="1"/>
</dbReference>
<dbReference type="Pfam" id="PF02321">
    <property type="entry name" value="OEP"/>
    <property type="match status" value="2"/>
</dbReference>
<evidence type="ECO:0000256" key="4">
    <source>
        <dbReference type="ARBA" id="ARBA00022452"/>
    </source>
</evidence>
<evidence type="ECO:0000256" key="1">
    <source>
        <dbReference type="ARBA" id="ARBA00004442"/>
    </source>
</evidence>
<evidence type="ECO:0000256" key="7">
    <source>
        <dbReference type="ARBA" id="ARBA00023237"/>
    </source>
</evidence>
<evidence type="ECO:0000313" key="10">
    <source>
        <dbReference type="EMBL" id="NGY03693.1"/>
    </source>
</evidence>
<feature type="signal peptide" evidence="9">
    <location>
        <begin position="1"/>
        <end position="32"/>
    </location>
</feature>
<evidence type="ECO:0000256" key="2">
    <source>
        <dbReference type="ARBA" id="ARBA00007613"/>
    </source>
</evidence>
<keyword evidence="7" id="KW-0998">Cell outer membrane</keyword>
<feature type="chain" id="PRO_5026700361" evidence="9">
    <location>
        <begin position="33"/>
        <end position="449"/>
    </location>
</feature>